<feature type="compositionally biased region" description="Low complexity" evidence="6">
    <location>
        <begin position="637"/>
        <end position="649"/>
    </location>
</feature>
<feature type="compositionally biased region" description="Low complexity" evidence="6">
    <location>
        <begin position="660"/>
        <end position="680"/>
    </location>
</feature>
<comment type="caution">
    <text evidence="8">The sequence shown here is derived from an EMBL/GenBank/DDBJ whole genome shotgun (WGS) entry which is preliminary data.</text>
</comment>
<evidence type="ECO:0000313" key="9">
    <source>
        <dbReference type="Proteomes" id="UP001465755"/>
    </source>
</evidence>
<dbReference type="AlphaFoldDB" id="A0AAW1NYL2"/>
<evidence type="ECO:0000256" key="4">
    <source>
        <dbReference type="ARBA" id="ARBA00023187"/>
    </source>
</evidence>
<dbReference type="InterPro" id="IPR016024">
    <property type="entry name" value="ARM-type_fold"/>
</dbReference>
<keyword evidence="9" id="KW-1185">Reference proteome</keyword>
<evidence type="ECO:0000256" key="2">
    <source>
        <dbReference type="ARBA" id="ARBA00006856"/>
    </source>
</evidence>
<sequence>MPRDRSRSPGTTRRASPARRDSDRKRARPEKDVADSKRPRREDDRQSRRSRSPDPPRAAREARDPTGRPGKEGGPEARTKADLAAPVQPAAAPKLPGKAGGVYMPPFKLAQLMAAEAAKDRTGEQFQRLTWDALRKSINSLVNKVTQANIKSIVQELFNENLIRGKGLLCRSLIRSQIASTSFTPVFASLVAVINSKLPDVGALLITRLLLQFKRSLRRNDRSICVPATIFLAHLVNQQVVDEYVAFEVLATLMLEPSDDSIEITVNFLKQAGAHLEDTARDLLHATCEELRVINSEGQVDQRTSYLMEELFRIRRQGFALAGFVALPPELDLLEVNDRITHKIDLDSPDLKAQTELDIFRPDPDFDKHQEQWQAMKQEILGEGGSDAEEDAGVGGGEDDGNASDSDSGESDQDAAALEIQDQTETNVINLRRTIYLTIMSALDFEEAGHKLMKIDIRDGQENEIVLMIIECCSQEKTYLNYYGLLAQRYCMLHQKWQGLFEECFRRQYALIHRLETNKLRNVAKFFAHLLHTDAISWAVLDTIRLTEDDTTSSSRIFIKILVQEVAENMGLATLNARLQDPMAAPWVSGLFPRDTPRNMRFSINFFTSIGLGALTDAMRAHLKELPRLIQEQQAKAAAAAAASGSSSSDDSDSSDDSSSDSSSSGSDSSSSDSSSSDSD</sequence>
<feature type="region of interest" description="Disordered" evidence="6">
    <location>
        <begin position="384"/>
        <end position="415"/>
    </location>
</feature>
<evidence type="ECO:0000256" key="6">
    <source>
        <dbReference type="SAM" id="MobiDB-lite"/>
    </source>
</evidence>
<protein>
    <recommendedName>
        <fullName evidence="7">MI domain-containing protein</fullName>
    </recommendedName>
</protein>
<accession>A0AAW1NYL2</accession>
<dbReference type="InterPro" id="IPR003891">
    <property type="entry name" value="Initiation_fac_eIF4g_MI"/>
</dbReference>
<dbReference type="PANTHER" id="PTHR18034">
    <property type="entry name" value="CELL CYCLE CONTROL PROTEIN CWF22-RELATED"/>
    <property type="match status" value="1"/>
</dbReference>
<reference evidence="8 9" key="1">
    <citation type="journal article" date="2024" name="Nat. Commun.">
        <title>Phylogenomics reveals the evolutionary origins of lichenization in chlorophyte algae.</title>
        <authorList>
            <person name="Puginier C."/>
            <person name="Libourel C."/>
            <person name="Otte J."/>
            <person name="Skaloud P."/>
            <person name="Haon M."/>
            <person name="Grisel S."/>
            <person name="Petersen M."/>
            <person name="Berrin J.G."/>
            <person name="Delaux P.M."/>
            <person name="Dal Grande F."/>
            <person name="Keller J."/>
        </authorList>
    </citation>
    <scope>NUCLEOTIDE SEQUENCE [LARGE SCALE GENOMIC DNA]</scope>
    <source>
        <strain evidence="8 9">SAG 2036</strain>
    </source>
</reference>
<dbReference type="Pfam" id="PF02854">
    <property type="entry name" value="MIF4G"/>
    <property type="match status" value="1"/>
</dbReference>
<dbReference type="SMART" id="SM00543">
    <property type="entry name" value="MIF4G"/>
    <property type="match status" value="1"/>
</dbReference>
<comment type="subcellular location">
    <subcellularLocation>
        <location evidence="1">Nucleus</location>
    </subcellularLocation>
</comment>
<name>A0AAW1NYL2_9CHLO</name>
<feature type="domain" description="MI" evidence="7">
    <location>
        <begin position="430"/>
        <end position="546"/>
    </location>
</feature>
<keyword evidence="4" id="KW-0508">mRNA splicing</keyword>
<evidence type="ECO:0000256" key="5">
    <source>
        <dbReference type="ARBA" id="ARBA00023242"/>
    </source>
</evidence>
<dbReference type="PANTHER" id="PTHR18034:SF3">
    <property type="entry name" value="PRE-MRNA-SPLICING FACTOR CWC22 HOMOLOG"/>
    <property type="match status" value="1"/>
</dbReference>
<dbReference type="InterPro" id="IPR050781">
    <property type="entry name" value="CWC22_splicing_factor"/>
</dbReference>
<proteinExistence type="inferred from homology"/>
<feature type="region of interest" description="Disordered" evidence="6">
    <location>
        <begin position="1"/>
        <end position="92"/>
    </location>
</feature>
<organism evidence="8 9">
    <name type="scientific">Symbiochloris irregularis</name>
    <dbReference type="NCBI Taxonomy" id="706552"/>
    <lineage>
        <taxon>Eukaryota</taxon>
        <taxon>Viridiplantae</taxon>
        <taxon>Chlorophyta</taxon>
        <taxon>core chlorophytes</taxon>
        <taxon>Trebouxiophyceae</taxon>
        <taxon>Trebouxiales</taxon>
        <taxon>Trebouxiaceae</taxon>
        <taxon>Symbiochloris</taxon>
    </lineage>
</organism>
<dbReference type="GO" id="GO:0003723">
    <property type="term" value="F:RNA binding"/>
    <property type="evidence" value="ECO:0007669"/>
    <property type="project" value="InterPro"/>
</dbReference>
<feature type="compositionally biased region" description="Low complexity" evidence="6">
    <location>
        <begin position="82"/>
        <end position="92"/>
    </location>
</feature>
<dbReference type="Gene3D" id="1.25.40.180">
    <property type="match status" value="1"/>
</dbReference>
<dbReference type="SMART" id="SM00544">
    <property type="entry name" value="MA3"/>
    <property type="match status" value="1"/>
</dbReference>
<dbReference type="EMBL" id="JALJOQ010000094">
    <property type="protein sequence ID" value="KAK9798931.1"/>
    <property type="molecule type" value="Genomic_DNA"/>
</dbReference>
<dbReference type="InterPro" id="IPR003890">
    <property type="entry name" value="MIF4G-like_typ-3"/>
</dbReference>
<feature type="compositionally biased region" description="Acidic residues" evidence="6">
    <location>
        <begin position="650"/>
        <end position="659"/>
    </location>
</feature>
<evidence type="ECO:0000256" key="1">
    <source>
        <dbReference type="ARBA" id="ARBA00004123"/>
    </source>
</evidence>
<dbReference type="Proteomes" id="UP001465755">
    <property type="component" value="Unassembled WGS sequence"/>
</dbReference>
<dbReference type="Pfam" id="PF02847">
    <property type="entry name" value="MA3"/>
    <property type="match status" value="1"/>
</dbReference>
<dbReference type="SUPFAM" id="SSF48371">
    <property type="entry name" value="ARM repeat"/>
    <property type="match status" value="1"/>
</dbReference>
<feature type="region of interest" description="Disordered" evidence="6">
    <location>
        <begin position="636"/>
        <end position="680"/>
    </location>
</feature>
<feature type="compositionally biased region" description="Acidic residues" evidence="6">
    <location>
        <begin position="386"/>
        <end position="413"/>
    </location>
</feature>
<feature type="compositionally biased region" description="Basic and acidic residues" evidence="6">
    <location>
        <begin position="18"/>
        <end position="81"/>
    </location>
</feature>
<dbReference type="GO" id="GO:0071013">
    <property type="term" value="C:catalytic step 2 spliceosome"/>
    <property type="evidence" value="ECO:0007669"/>
    <property type="project" value="TreeGrafter"/>
</dbReference>
<keyword evidence="5" id="KW-0539">Nucleus</keyword>
<gene>
    <name evidence="8" type="ORF">WJX73_002948</name>
</gene>
<evidence type="ECO:0000313" key="8">
    <source>
        <dbReference type="EMBL" id="KAK9798931.1"/>
    </source>
</evidence>
<evidence type="ECO:0000259" key="7">
    <source>
        <dbReference type="PROSITE" id="PS51366"/>
    </source>
</evidence>
<keyword evidence="3" id="KW-0507">mRNA processing</keyword>
<comment type="similarity">
    <text evidence="2">Belongs to the CWC22 family.</text>
</comment>
<dbReference type="GO" id="GO:0000398">
    <property type="term" value="P:mRNA splicing, via spliceosome"/>
    <property type="evidence" value="ECO:0007669"/>
    <property type="project" value="TreeGrafter"/>
</dbReference>
<dbReference type="PROSITE" id="PS51366">
    <property type="entry name" value="MI"/>
    <property type="match status" value="1"/>
</dbReference>
<evidence type="ECO:0000256" key="3">
    <source>
        <dbReference type="ARBA" id="ARBA00022664"/>
    </source>
</evidence>